<dbReference type="SUPFAM" id="SSF55035">
    <property type="entry name" value="NAD-binding domain of HMG-CoA reductase"/>
    <property type="match status" value="1"/>
</dbReference>
<dbReference type="GO" id="GO:0015936">
    <property type="term" value="P:coenzyme A metabolic process"/>
    <property type="evidence" value="ECO:0007669"/>
    <property type="project" value="InterPro"/>
</dbReference>
<dbReference type="Gene3D" id="1.10.3270.10">
    <property type="entry name" value="HMGR, N-terminal domain"/>
    <property type="match status" value="1"/>
</dbReference>
<name>A0A0N4UDF2_DRAME</name>
<dbReference type="EMBL" id="UYYG01001177">
    <property type="protein sequence ID" value="VDN59186.1"/>
    <property type="molecule type" value="Genomic_DNA"/>
</dbReference>
<comment type="pathway">
    <text evidence="1">Metabolic intermediate biosynthesis; (R)-mevalonate biosynthesis; (R)-mevalonate from acetyl-CoA: step 3/3.</text>
</comment>
<evidence type="ECO:0000313" key="9">
    <source>
        <dbReference type="Proteomes" id="UP000274756"/>
    </source>
</evidence>
<dbReference type="PRINTS" id="PR00071">
    <property type="entry name" value="HMGCOARDTASE"/>
</dbReference>
<dbReference type="GO" id="GO:0005778">
    <property type="term" value="C:peroxisomal membrane"/>
    <property type="evidence" value="ECO:0007669"/>
    <property type="project" value="TreeGrafter"/>
</dbReference>
<dbReference type="PROSITE" id="PS00066">
    <property type="entry name" value="HMG_COA_REDUCTASE_1"/>
    <property type="match status" value="1"/>
</dbReference>
<dbReference type="InterPro" id="IPR023076">
    <property type="entry name" value="HMG_CoA_Rdtase_CS"/>
</dbReference>
<dbReference type="PROSITE" id="PS50065">
    <property type="entry name" value="HMG_COA_REDUCTASE_4"/>
    <property type="match status" value="1"/>
</dbReference>
<dbReference type="FunFam" id="3.30.70.420:FF:000001">
    <property type="entry name" value="3-hydroxy-3-methylglutaryl coenzyme A reductase"/>
    <property type="match status" value="1"/>
</dbReference>
<keyword evidence="6" id="KW-0560">Oxidoreductase</keyword>
<dbReference type="Gene3D" id="3.90.770.10">
    <property type="entry name" value="3-hydroxy-3-methylglutaryl-coenzyme A Reductase, Chain A, domain 2"/>
    <property type="match status" value="1"/>
</dbReference>
<keyword evidence="5" id="KW-0521">NADP</keyword>
<evidence type="ECO:0000256" key="4">
    <source>
        <dbReference type="ARBA" id="ARBA00016920"/>
    </source>
</evidence>
<proteinExistence type="inferred from homology"/>
<dbReference type="CDD" id="cd00643">
    <property type="entry name" value="HMG-CoA_reductase_classI"/>
    <property type="match status" value="1"/>
</dbReference>
<sequence>MVKILKKKIEIVPFDHSVQGACCENVIGYMPVPTGFAGPILVNGRNYCIPLATTEGALVASVSRGCRAVSRVYADGMTRAPVVQFGSFLRALYVSRSLQYLIYLFEKFVFFSFAKLIHLQVLPNDRELYLRFVASTGDAMGMNMVSKGVNAVIPFLKKNFPDMEVLSLSGNYCVDKKASAINWIEGRGKSVISEAIISASVVQSILKTDVDSLVNLSITKLQKGSSMSCTIGGWNAQAANIVAAMFIATGQDVAQVVSSSMCFTTMEKNSSGDLRISCSMRCLEVGTVGGGTFLPAQKACLQLLDCAGGNKISPGANSKLLAEIICSTVMAGELSLMAAQCTNDLVKSHLRLNRSGILMHLRQFKSKGHIDSKKTMNKTFERQEIISF</sequence>
<dbReference type="InterPro" id="IPR023074">
    <property type="entry name" value="HMG_CoA_Rdtase_cat_sf"/>
</dbReference>
<dbReference type="InterPro" id="IPR009029">
    <property type="entry name" value="HMG_CoA_Rdtase_sub-bd_dom_sf"/>
</dbReference>
<evidence type="ECO:0000313" key="8">
    <source>
        <dbReference type="Proteomes" id="UP000038040"/>
    </source>
</evidence>
<dbReference type="InterPro" id="IPR002202">
    <property type="entry name" value="HMG_CoA_Rdtase"/>
</dbReference>
<dbReference type="Gene3D" id="3.30.70.420">
    <property type="entry name" value="Hydroxymethylglutaryl-CoA reductase, class I/II, NAD/NADP-binding domain"/>
    <property type="match status" value="1"/>
</dbReference>
<evidence type="ECO:0000256" key="3">
    <source>
        <dbReference type="ARBA" id="ARBA00012999"/>
    </source>
</evidence>
<dbReference type="STRING" id="318479.A0A0N4UDF2"/>
<dbReference type="InterPro" id="IPR009023">
    <property type="entry name" value="HMG_CoA_Rdtase_NAD(P)-bd_sf"/>
</dbReference>
<reference evidence="10" key="1">
    <citation type="submission" date="2017-02" db="UniProtKB">
        <authorList>
            <consortium name="WormBaseParasite"/>
        </authorList>
    </citation>
    <scope>IDENTIFICATION</scope>
</reference>
<organism evidence="8 10">
    <name type="scientific">Dracunculus medinensis</name>
    <name type="common">Guinea worm</name>
    <dbReference type="NCBI Taxonomy" id="318479"/>
    <lineage>
        <taxon>Eukaryota</taxon>
        <taxon>Metazoa</taxon>
        <taxon>Ecdysozoa</taxon>
        <taxon>Nematoda</taxon>
        <taxon>Chromadorea</taxon>
        <taxon>Rhabditida</taxon>
        <taxon>Spirurina</taxon>
        <taxon>Dracunculoidea</taxon>
        <taxon>Dracunculidae</taxon>
        <taxon>Dracunculus</taxon>
    </lineage>
</organism>
<evidence type="ECO:0000256" key="1">
    <source>
        <dbReference type="ARBA" id="ARBA00005084"/>
    </source>
</evidence>
<dbReference type="OrthoDB" id="310654at2759"/>
<dbReference type="SUPFAM" id="SSF56542">
    <property type="entry name" value="Substrate-binding domain of HMG-CoA reductase"/>
    <property type="match status" value="1"/>
</dbReference>
<evidence type="ECO:0000313" key="7">
    <source>
        <dbReference type="EMBL" id="VDN59186.1"/>
    </source>
</evidence>
<dbReference type="PANTHER" id="PTHR10572:SF24">
    <property type="entry name" value="3-HYDROXY-3-METHYLGLUTARYL-COENZYME A REDUCTASE"/>
    <property type="match status" value="1"/>
</dbReference>
<dbReference type="GO" id="GO:0005789">
    <property type="term" value="C:endoplasmic reticulum membrane"/>
    <property type="evidence" value="ECO:0007669"/>
    <property type="project" value="TreeGrafter"/>
</dbReference>
<dbReference type="GO" id="GO:0008299">
    <property type="term" value="P:isoprenoid biosynthetic process"/>
    <property type="evidence" value="ECO:0007669"/>
    <property type="project" value="InterPro"/>
</dbReference>
<dbReference type="WBParaSite" id="DME_0000536001-mRNA-1">
    <property type="protein sequence ID" value="DME_0000536001-mRNA-1"/>
    <property type="gene ID" value="DME_0000536001"/>
</dbReference>
<dbReference type="EC" id="1.1.1.34" evidence="3"/>
<dbReference type="Proteomes" id="UP000038040">
    <property type="component" value="Unplaced"/>
</dbReference>
<evidence type="ECO:0000313" key="10">
    <source>
        <dbReference type="WBParaSite" id="DME_0000536001-mRNA-1"/>
    </source>
</evidence>
<protein>
    <recommendedName>
        <fullName evidence="4">3-hydroxy-3-methylglutaryl-coenzyme A reductase</fullName>
        <ecNumber evidence="3">1.1.1.34</ecNumber>
    </recommendedName>
</protein>
<dbReference type="PROSITE" id="PS00318">
    <property type="entry name" value="HMG_COA_REDUCTASE_2"/>
    <property type="match status" value="1"/>
</dbReference>
<reference evidence="7 9" key="2">
    <citation type="submission" date="2018-11" db="EMBL/GenBank/DDBJ databases">
        <authorList>
            <consortium name="Pathogen Informatics"/>
        </authorList>
    </citation>
    <scope>NUCLEOTIDE SEQUENCE [LARGE SCALE GENOMIC DNA]</scope>
</reference>
<dbReference type="Proteomes" id="UP000274756">
    <property type="component" value="Unassembled WGS sequence"/>
</dbReference>
<evidence type="ECO:0000256" key="6">
    <source>
        <dbReference type="ARBA" id="ARBA00023002"/>
    </source>
</evidence>
<accession>A0A0N4UDF2</accession>
<dbReference type="Pfam" id="PF00368">
    <property type="entry name" value="HMG-CoA_red"/>
    <property type="match status" value="1"/>
</dbReference>
<comment type="similarity">
    <text evidence="2">Belongs to the HMG-CoA reductase family.</text>
</comment>
<evidence type="ECO:0000256" key="2">
    <source>
        <dbReference type="ARBA" id="ARBA00007661"/>
    </source>
</evidence>
<dbReference type="AlphaFoldDB" id="A0A0N4UDF2"/>
<dbReference type="PANTHER" id="PTHR10572">
    <property type="entry name" value="3-HYDROXY-3-METHYLGLUTARYL-COENZYME A REDUCTASE"/>
    <property type="match status" value="1"/>
</dbReference>
<dbReference type="InterPro" id="IPR004554">
    <property type="entry name" value="HMG_CoA_Rdtase_eu_arc"/>
</dbReference>
<dbReference type="InterPro" id="IPR023282">
    <property type="entry name" value="HMG_CoA_Rdtase_N"/>
</dbReference>
<keyword evidence="9" id="KW-1185">Reference proteome</keyword>
<dbReference type="GO" id="GO:0016126">
    <property type="term" value="P:sterol biosynthetic process"/>
    <property type="evidence" value="ECO:0007669"/>
    <property type="project" value="TreeGrafter"/>
</dbReference>
<evidence type="ECO:0000256" key="5">
    <source>
        <dbReference type="ARBA" id="ARBA00022857"/>
    </source>
</evidence>
<dbReference type="GO" id="GO:0004420">
    <property type="term" value="F:hydroxymethylglutaryl-CoA reductase (NADPH) activity"/>
    <property type="evidence" value="ECO:0007669"/>
    <property type="project" value="UniProtKB-EC"/>
</dbReference>
<gene>
    <name evidence="7" type="ORF">DME_LOCUS9159</name>
</gene>